<dbReference type="AlphaFoldDB" id="A0A917YPI3"/>
<gene>
    <name evidence="1" type="ORF">GCM10012289_09820</name>
</gene>
<name>A0A917YPI3_9ACTN</name>
<proteinExistence type="predicted"/>
<evidence type="ECO:0000313" key="1">
    <source>
        <dbReference type="EMBL" id="GGO63251.1"/>
    </source>
</evidence>
<organism evidence="1 2">
    <name type="scientific">Nonomuraea cavernae</name>
    <dbReference type="NCBI Taxonomy" id="2045107"/>
    <lineage>
        <taxon>Bacteria</taxon>
        <taxon>Bacillati</taxon>
        <taxon>Actinomycetota</taxon>
        <taxon>Actinomycetes</taxon>
        <taxon>Streptosporangiales</taxon>
        <taxon>Streptosporangiaceae</taxon>
        <taxon>Nonomuraea</taxon>
    </lineage>
</organism>
<keyword evidence="2" id="KW-1185">Reference proteome</keyword>
<sequence length="87" mass="10175">MRLDPERVVEAAMLQHERPGWFVMWGSWARAFTAWHLADPCECRPVHAKTPDELRSRILHAELELWRASYIPHWQSTPQAASEARQA</sequence>
<protein>
    <submittedName>
        <fullName evidence="1">Uncharacterized protein</fullName>
    </submittedName>
</protein>
<dbReference type="Proteomes" id="UP000646523">
    <property type="component" value="Unassembled WGS sequence"/>
</dbReference>
<comment type="caution">
    <text evidence="1">The sequence shown here is derived from an EMBL/GenBank/DDBJ whole genome shotgun (WGS) entry which is preliminary data.</text>
</comment>
<dbReference type="EMBL" id="BMNH01000002">
    <property type="protein sequence ID" value="GGO63251.1"/>
    <property type="molecule type" value="Genomic_DNA"/>
</dbReference>
<reference evidence="1" key="2">
    <citation type="submission" date="2020-09" db="EMBL/GenBank/DDBJ databases">
        <authorList>
            <person name="Sun Q."/>
            <person name="Zhou Y."/>
        </authorList>
    </citation>
    <scope>NUCLEOTIDE SEQUENCE</scope>
    <source>
        <strain evidence="1">CGMCC 4.7368</strain>
    </source>
</reference>
<evidence type="ECO:0000313" key="2">
    <source>
        <dbReference type="Proteomes" id="UP000646523"/>
    </source>
</evidence>
<accession>A0A917YPI3</accession>
<reference evidence="1" key="1">
    <citation type="journal article" date="2014" name="Int. J. Syst. Evol. Microbiol.">
        <title>Complete genome sequence of Corynebacterium casei LMG S-19264T (=DSM 44701T), isolated from a smear-ripened cheese.</title>
        <authorList>
            <consortium name="US DOE Joint Genome Institute (JGI-PGF)"/>
            <person name="Walter F."/>
            <person name="Albersmeier A."/>
            <person name="Kalinowski J."/>
            <person name="Ruckert C."/>
        </authorList>
    </citation>
    <scope>NUCLEOTIDE SEQUENCE</scope>
    <source>
        <strain evidence="1">CGMCC 4.7368</strain>
    </source>
</reference>